<reference evidence="2" key="1">
    <citation type="submission" date="2017-05" db="EMBL/GenBank/DDBJ databases">
        <title>The Genome Sequence of EEnterococcus faecalis 9F2_4866.</title>
        <authorList>
            <consortium name="The Broad Institute Genomics Platform"/>
            <consortium name="The Broad Institute Genomic Center for Infectious Diseases"/>
            <person name="Earl A."/>
            <person name="Manson A."/>
            <person name="Schwartman J."/>
            <person name="Gilmore M."/>
            <person name="Abouelleil A."/>
            <person name="Cao P."/>
            <person name="Chapman S."/>
            <person name="Cusick C."/>
            <person name="Shea T."/>
            <person name="Young S."/>
            <person name="Neafsey D."/>
            <person name="Nusbaum C."/>
            <person name="Birren B."/>
        </authorList>
    </citation>
    <scope>NUCLEOTIDE SEQUENCE [LARGE SCALE GENOMIC DNA]</scope>
    <source>
        <strain evidence="2">7F3_DIV0205</strain>
    </source>
</reference>
<gene>
    <name evidence="1" type="ORF">A5821_001734</name>
</gene>
<dbReference type="EMBL" id="CP147244">
    <property type="protein sequence ID" value="WYK00636.1"/>
    <property type="molecule type" value="Genomic_DNA"/>
</dbReference>
<evidence type="ECO:0008006" key="3">
    <source>
        <dbReference type="Google" id="ProtNLM"/>
    </source>
</evidence>
<keyword evidence="2" id="KW-1185">Reference proteome</keyword>
<dbReference type="AlphaFoldDB" id="A0AAQ3WDT4"/>
<accession>A0AAQ3WDT4</accession>
<proteinExistence type="predicted"/>
<dbReference type="Proteomes" id="UP000194948">
    <property type="component" value="Chromosome"/>
</dbReference>
<evidence type="ECO:0000313" key="2">
    <source>
        <dbReference type="Proteomes" id="UP000194948"/>
    </source>
</evidence>
<sequence>MKKKKKIIHFFLILPVLIVCLVIGSAVAYAAMMVSDEKANLFQIGNLQTKVEEVFTEPATILPDTSVEKKVTVANIGTVDQFVRVMLHPEIRIENGESIRLLPSKIGEEVLLDLNSTDWKLGEDGYYYYLKKLKSGKSSVTENLFTQVKLKSGLGQEYHKATFSLLIKVEAINCVKYAYRDAWWQGVIPNNGELQEVDKQLSEKAD</sequence>
<dbReference type="RefSeq" id="WP_086314147.1">
    <property type="nucleotide sequence ID" value="NZ_CP147244.1"/>
</dbReference>
<protein>
    <recommendedName>
        <fullName evidence="3">Alternate signal-mediated exported protein</fullName>
    </recommendedName>
</protein>
<evidence type="ECO:0000313" key="1">
    <source>
        <dbReference type="EMBL" id="WYK00636.1"/>
    </source>
</evidence>
<reference evidence="1 2" key="2">
    <citation type="submission" date="2024-03" db="EMBL/GenBank/DDBJ databases">
        <title>The Genome Sequence of Enterococcus sp. DIV0205d.</title>
        <authorList>
            <consortium name="The Broad Institute Genomics Platform"/>
            <consortium name="The Broad Institute Microbial Omics Core"/>
            <consortium name="The Broad Institute Genomic Center for Infectious Diseases"/>
            <person name="Earl A."/>
            <person name="Manson A."/>
            <person name="Gilmore M."/>
            <person name="Schwartman J."/>
            <person name="Shea T."/>
            <person name="Abouelleil A."/>
            <person name="Cao P."/>
            <person name="Chapman S."/>
            <person name="Cusick C."/>
            <person name="Young S."/>
            <person name="Neafsey D."/>
            <person name="Nusbaum C."/>
            <person name="Birren B."/>
        </authorList>
    </citation>
    <scope>NUCLEOTIDE SEQUENCE [LARGE SCALE GENOMIC DNA]</scope>
    <source>
        <strain evidence="1 2">7F3_DIV0205</strain>
    </source>
</reference>
<name>A0AAQ3WDT4_9ENTE</name>
<organism evidence="1 2">
    <name type="scientific">Candidatus Enterococcus palustris</name>
    <dbReference type="NCBI Taxonomy" id="1834189"/>
    <lineage>
        <taxon>Bacteria</taxon>
        <taxon>Bacillati</taxon>
        <taxon>Bacillota</taxon>
        <taxon>Bacilli</taxon>
        <taxon>Lactobacillales</taxon>
        <taxon>Enterococcaceae</taxon>
        <taxon>Enterococcus</taxon>
    </lineage>
</organism>